<evidence type="ECO:0000313" key="3">
    <source>
        <dbReference type="EMBL" id="CEJ75208.1"/>
    </source>
</evidence>
<dbReference type="InterPro" id="IPR011766">
    <property type="entry name" value="TPP_enzyme_TPP-bd"/>
</dbReference>
<reference evidence="4 6" key="2">
    <citation type="submission" date="2015-01" db="EMBL/GenBank/DDBJ databases">
        <authorList>
            <person name="Aslett A.Martin."/>
            <person name="De Silva Nishadi"/>
        </authorList>
    </citation>
    <scope>NUCLEOTIDE SEQUENCE [LARGE SCALE GENOMIC DNA]</scope>
    <source>
        <strain evidence="4 6">R28058</strain>
    </source>
</reference>
<dbReference type="GO" id="GO:0030976">
    <property type="term" value="F:thiamine pyrophosphate binding"/>
    <property type="evidence" value="ECO:0007669"/>
    <property type="project" value="InterPro"/>
</dbReference>
<reference evidence="3 5" key="1">
    <citation type="submission" date="2014-11" db="EMBL/GenBank/DDBJ databases">
        <authorList>
            <person name="Aslett M.A."/>
            <person name="De Silva N."/>
        </authorList>
    </citation>
    <scope>NUCLEOTIDE SEQUENCE [LARGE SCALE GENOMIC DNA]</scope>
    <source>
        <strain evidence="3 5">ATCC9714</strain>
    </source>
</reference>
<dbReference type="PATRIC" id="fig|1505.7.peg.3034"/>
<name>A0A0A1SLM8_PARSO</name>
<protein>
    <submittedName>
        <fullName evidence="4">Ferredoxin/flavodoxin oxidoreductase subunit beta</fullName>
    </submittedName>
    <submittedName>
        <fullName evidence="3">Ferredoxin/flavodoxin oxidoreductase,beta subunit</fullName>
        <ecNumber evidence="3 4">1.2.7.-</ecNumber>
    </submittedName>
</protein>
<dbReference type="KEGG" id="psor:RSJ16_16900"/>
<evidence type="ECO:0000313" key="4">
    <source>
        <dbReference type="EMBL" id="CEQ05208.1"/>
    </source>
</evidence>
<dbReference type="PANTHER" id="PTHR48084:SF3">
    <property type="entry name" value="SUBUNIT OF PYRUVATE:FLAVODOXIN OXIDOREDUCTASE"/>
    <property type="match status" value="1"/>
</dbReference>
<proteinExistence type="predicted"/>
<keyword evidence="5" id="KW-1185">Reference proteome</keyword>
<gene>
    <name evidence="3" type="ORF">ATCC9714_30961</name>
    <name evidence="4" type="ORF">R28058_29251</name>
</gene>
<dbReference type="InterPro" id="IPR051457">
    <property type="entry name" value="2-oxoacid:Fd_oxidoreductase"/>
</dbReference>
<dbReference type="EMBL" id="CEKZ01000024">
    <property type="protein sequence ID" value="CEQ05208.1"/>
    <property type="molecule type" value="Genomic_DNA"/>
</dbReference>
<evidence type="ECO:0000313" key="6">
    <source>
        <dbReference type="Proteomes" id="UP000049127"/>
    </source>
</evidence>
<dbReference type="eggNOG" id="COG1013">
    <property type="taxonomic scope" value="Bacteria"/>
</dbReference>
<dbReference type="Proteomes" id="UP000032811">
    <property type="component" value="Chromosome 1"/>
</dbReference>
<feature type="domain" description="Thiamine pyrophosphate enzyme TPP-binding" evidence="2">
    <location>
        <begin position="58"/>
        <end position="196"/>
    </location>
</feature>
<dbReference type="RefSeq" id="WP_021127423.1">
    <property type="nucleotide sequence ID" value="NZ_BDJI01000002.1"/>
</dbReference>
<dbReference type="EC" id="1.2.7.-" evidence="3 4"/>
<dbReference type="AlphaFoldDB" id="A0A0A1SLM8"/>
<dbReference type="Gene3D" id="3.40.50.970">
    <property type="match status" value="1"/>
</dbReference>
<dbReference type="PANTHER" id="PTHR48084">
    <property type="entry name" value="2-OXOGLUTARATE OXIDOREDUCTASE SUBUNIT KORB-RELATED"/>
    <property type="match status" value="1"/>
</dbReference>
<dbReference type="SUPFAM" id="SSF52518">
    <property type="entry name" value="Thiamin diphosphate-binding fold (THDP-binding)"/>
    <property type="match status" value="1"/>
</dbReference>
<organism evidence="4 6">
    <name type="scientific">Paraclostridium sordellii</name>
    <name type="common">Clostridium sordellii</name>
    <dbReference type="NCBI Taxonomy" id="1505"/>
    <lineage>
        <taxon>Bacteria</taxon>
        <taxon>Bacillati</taxon>
        <taxon>Bacillota</taxon>
        <taxon>Clostridia</taxon>
        <taxon>Peptostreptococcales</taxon>
        <taxon>Peptostreptococcaceae</taxon>
        <taxon>Paraclostridium</taxon>
    </lineage>
</organism>
<dbReference type="OrthoDB" id="9775140at2"/>
<dbReference type="GO" id="GO:0016625">
    <property type="term" value="F:oxidoreductase activity, acting on the aldehyde or oxo group of donors, iron-sulfur protein as acceptor"/>
    <property type="evidence" value="ECO:0007669"/>
    <property type="project" value="UniProtKB-ARBA"/>
</dbReference>
<keyword evidence="1 4" id="KW-0560">Oxidoreductase</keyword>
<evidence type="ECO:0000259" key="2">
    <source>
        <dbReference type="Pfam" id="PF02775"/>
    </source>
</evidence>
<dbReference type="EMBL" id="LN679998">
    <property type="protein sequence ID" value="CEJ75208.1"/>
    <property type="molecule type" value="Genomic_DNA"/>
</dbReference>
<dbReference type="InterPro" id="IPR029061">
    <property type="entry name" value="THDP-binding"/>
</dbReference>
<dbReference type="GO" id="GO:0045333">
    <property type="term" value="P:cellular respiration"/>
    <property type="evidence" value="ECO:0007669"/>
    <property type="project" value="UniProtKB-ARBA"/>
</dbReference>
<dbReference type="GeneID" id="97538919"/>
<evidence type="ECO:0000313" key="5">
    <source>
        <dbReference type="Proteomes" id="UP000032811"/>
    </source>
</evidence>
<sequence length="250" mass="26896">MTVVFKKTEGLTNKHTHYCPGCTHGIIHRIVAEVLDELGVLGDTIGVAPVGCSVLAYDYFNCDMQEASHGRAPAVATGIKRVHPDKVVFTYQGDGDLASIGTAEIVHAAARGEKFTTIFVNNAIYGMTGGQMAPTTLLGQKATTAQSGRDINVQGAPIRMAEMLGTLDRAVFVERVSVDTPANVRKAKKAIKKAFEVQLAGLGFGIVEVLSTCPTNWGLTAQDSLQWLRDNMMPYYPVGNIKDVKVEEAK</sequence>
<dbReference type="Proteomes" id="UP000049127">
    <property type="component" value="Unassembled WGS sequence"/>
</dbReference>
<accession>A0A0A1SLM8</accession>
<dbReference type="Pfam" id="PF02775">
    <property type="entry name" value="TPP_enzyme_C"/>
    <property type="match status" value="1"/>
</dbReference>
<evidence type="ECO:0000256" key="1">
    <source>
        <dbReference type="ARBA" id="ARBA00023002"/>
    </source>
</evidence>